<proteinExistence type="predicted"/>
<organism evidence="2">
    <name type="scientific">Guillardia theta (strain CCMP2712)</name>
    <name type="common">Cryptophyte</name>
    <dbReference type="NCBI Taxonomy" id="905079"/>
    <lineage>
        <taxon>Eukaryota</taxon>
        <taxon>Cryptophyceae</taxon>
        <taxon>Pyrenomonadales</taxon>
        <taxon>Geminigeraceae</taxon>
        <taxon>Guillardia</taxon>
    </lineage>
</organism>
<reference evidence="2 4" key="1">
    <citation type="journal article" date="2012" name="Nature">
        <title>Algal genomes reveal evolutionary mosaicism and the fate of nucleomorphs.</title>
        <authorList>
            <consortium name="DOE Joint Genome Institute"/>
            <person name="Curtis B.A."/>
            <person name="Tanifuji G."/>
            <person name="Burki F."/>
            <person name="Gruber A."/>
            <person name="Irimia M."/>
            <person name="Maruyama S."/>
            <person name="Arias M.C."/>
            <person name="Ball S.G."/>
            <person name="Gile G.H."/>
            <person name="Hirakawa Y."/>
            <person name="Hopkins J.F."/>
            <person name="Kuo A."/>
            <person name="Rensing S.A."/>
            <person name="Schmutz J."/>
            <person name="Symeonidi A."/>
            <person name="Elias M."/>
            <person name="Eveleigh R.J."/>
            <person name="Herman E.K."/>
            <person name="Klute M.J."/>
            <person name="Nakayama T."/>
            <person name="Obornik M."/>
            <person name="Reyes-Prieto A."/>
            <person name="Armbrust E.V."/>
            <person name="Aves S.J."/>
            <person name="Beiko R.G."/>
            <person name="Coutinho P."/>
            <person name="Dacks J.B."/>
            <person name="Durnford D.G."/>
            <person name="Fast N.M."/>
            <person name="Green B.R."/>
            <person name="Grisdale C.J."/>
            <person name="Hempel F."/>
            <person name="Henrissat B."/>
            <person name="Hoppner M.P."/>
            <person name="Ishida K."/>
            <person name="Kim E."/>
            <person name="Koreny L."/>
            <person name="Kroth P.G."/>
            <person name="Liu Y."/>
            <person name="Malik S.B."/>
            <person name="Maier U.G."/>
            <person name="McRose D."/>
            <person name="Mock T."/>
            <person name="Neilson J.A."/>
            <person name="Onodera N.T."/>
            <person name="Poole A.M."/>
            <person name="Pritham E.J."/>
            <person name="Richards T.A."/>
            <person name="Rocap G."/>
            <person name="Roy S.W."/>
            <person name="Sarai C."/>
            <person name="Schaack S."/>
            <person name="Shirato S."/>
            <person name="Slamovits C.H."/>
            <person name="Spencer D.F."/>
            <person name="Suzuki S."/>
            <person name="Worden A.Z."/>
            <person name="Zauner S."/>
            <person name="Barry K."/>
            <person name="Bell C."/>
            <person name="Bharti A.K."/>
            <person name="Crow J.A."/>
            <person name="Grimwood J."/>
            <person name="Kramer R."/>
            <person name="Lindquist E."/>
            <person name="Lucas S."/>
            <person name="Salamov A."/>
            <person name="McFadden G.I."/>
            <person name="Lane C.E."/>
            <person name="Keeling P.J."/>
            <person name="Gray M.W."/>
            <person name="Grigoriev I.V."/>
            <person name="Archibald J.M."/>
        </authorList>
    </citation>
    <scope>NUCLEOTIDE SEQUENCE</scope>
    <source>
        <strain evidence="2 4">CCMP2712</strain>
    </source>
</reference>
<evidence type="ECO:0000313" key="4">
    <source>
        <dbReference type="Proteomes" id="UP000011087"/>
    </source>
</evidence>
<feature type="region of interest" description="Disordered" evidence="1">
    <location>
        <begin position="46"/>
        <end position="89"/>
    </location>
</feature>
<feature type="compositionally biased region" description="Basic and acidic residues" evidence="1">
    <location>
        <begin position="80"/>
        <end position="89"/>
    </location>
</feature>
<dbReference type="GeneID" id="17296479"/>
<dbReference type="AlphaFoldDB" id="L1ITY8"/>
<evidence type="ECO:0000313" key="2">
    <source>
        <dbReference type="EMBL" id="EKX39708.1"/>
    </source>
</evidence>
<evidence type="ECO:0000313" key="3">
    <source>
        <dbReference type="EnsemblProtists" id="EKX39708"/>
    </source>
</evidence>
<dbReference type="EnsemblProtists" id="EKX39708">
    <property type="protein sequence ID" value="EKX39708"/>
    <property type="gene ID" value="GUITHDRAFT_114204"/>
</dbReference>
<dbReference type="KEGG" id="gtt:GUITHDRAFT_114204"/>
<reference evidence="4" key="2">
    <citation type="submission" date="2012-11" db="EMBL/GenBank/DDBJ databases">
        <authorList>
            <person name="Kuo A."/>
            <person name="Curtis B.A."/>
            <person name="Tanifuji G."/>
            <person name="Burki F."/>
            <person name="Gruber A."/>
            <person name="Irimia M."/>
            <person name="Maruyama S."/>
            <person name="Arias M.C."/>
            <person name="Ball S.G."/>
            <person name="Gile G.H."/>
            <person name="Hirakawa Y."/>
            <person name="Hopkins J.F."/>
            <person name="Rensing S.A."/>
            <person name="Schmutz J."/>
            <person name="Symeonidi A."/>
            <person name="Elias M."/>
            <person name="Eveleigh R.J."/>
            <person name="Herman E.K."/>
            <person name="Klute M.J."/>
            <person name="Nakayama T."/>
            <person name="Obornik M."/>
            <person name="Reyes-Prieto A."/>
            <person name="Armbrust E.V."/>
            <person name="Aves S.J."/>
            <person name="Beiko R.G."/>
            <person name="Coutinho P."/>
            <person name="Dacks J.B."/>
            <person name="Durnford D.G."/>
            <person name="Fast N.M."/>
            <person name="Green B.R."/>
            <person name="Grisdale C."/>
            <person name="Hempe F."/>
            <person name="Henrissat B."/>
            <person name="Hoppner M.P."/>
            <person name="Ishida K.-I."/>
            <person name="Kim E."/>
            <person name="Koreny L."/>
            <person name="Kroth P.G."/>
            <person name="Liu Y."/>
            <person name="Malik S.-B."/>
            <person name="Maier U.G."/>
            <person name="McRose D."/>
            <person name="Mock T."/>
            <person name="Neilson J.A."/>
            <person name="Onodera N.T."/>
            <person name="Poole A.M."/>
            <person name="Pritham E.J."/>
            <person name="Richards T.A."/>
            <person name="Rocap G."/>
            <person name="Roy S.W."/>
            <person name="Sarai C."/>
            <person name="Schaack S."/>
            <person name="Shirato S."/>
            <person name="Slamovits C.H."/>
            <person name="Spencer D.F."/>
            <person name="Suzuki S."/>
            <person name="Worden A.Z."/>
            <person name="Zauner S."/>
            <person name="Barry K."/>
            <person name="Bell C."/>
            <person name="Bharti A.K."/>
            <person name="Crow J.A."/>
            <person name="Grimwood J."/>
            <person name="Kramer R."/>
            <person name="Lindquist E."/>
            <person name="Lucas S."/>
            <person name="Salamov A."/>
            <person name="McFadden G.I."/>
            <person name="Lane C.E."/>
            <person name="Keeling P.J."/>
            <person name="Gray M.W."/>
            <person name="Grigoriev I.V."/>
            <person name="Archibald J.M."/>
        </authorList>
    </citation>
    <scope>NUCLEOTIDE SEQUENCE</scope>
    <source>
        <strain evidence="4">CCMP2712</strain>
    </source>
</reference>
<dbReference type="EMBL" id="JH993037">
    <property type="protein sequence ID" value="EKX39708.1"/>
    <property type="molecule type" value="Genomic_DNA"/>
</dbReference>
<keyword evidence="4" id="KW-1185">Reference proteome</keyword>
<dbReference type="Proteomes" id="UP000011087">
    <property type="component" value="Unassembled WGS sequence"/>
</dbReference>
<name>L1ITY8_GUITC</name>
<dbReference type="RefSeq" id="XP_005826688.1">
    <property type="nucleotide sequence ID" value="XM_005826631.1"/>
</dbReference>
<reference evidence="3" key="3">
    <citation type="submission" date="2016-03" db="UniProtKB">
        <authorList>
            <consortium name="EnsemblProtists"/>
        </authorList>
    </citation>
    <scope>IDENTIFICATION</scope>
</reference>
<gene>
    <name evidence="2" type="ORF">GUITHDRAFT_114204</name>
</gene>
<dbReference type="HOGENOM" id="CLU_1848912_0_0_1"/>
<feature type="compositionally biased region" description="Basic residues" evidence="1">
    <location>
        <begin position="47"/>
        <end position="59"/>
    </location>
</feature>
<accession>L1ITY8</accession>
<evidence type="ECO:0000256" key="1">
    <source>
        <dbReference type="SAM" id="MobiDB-lite"/>
    </source>
</evidence>
<protein>
    <submittedName>
        <fullName evidence="2 3">Uncharacterized protein</fullName>
    </submittedName>
</protein>
<feature type="region of interest" description="Disordered" evidence="1">
    <location>
        <begin position="120"/>
        <end position="139"/>
    </location>
</feature>
<sequence length="139" mass="16078">MLDEMFENLNLDSNYTVKIDPSLRNAFVGEVTWLDGLTTTGAIMRHGSARKRGKRRAYRTHSNLPSRKCRRRRSGTANGDGREERKEGTIQMMEKETTIKATGLHEGYEDRRQHSYVRHSGIELLRRDGGETERGQDRR</sequence>
<dbReference type="PaxDb" id="55529-EKX39708"/>